<keyword evidence="5" id="KW-1185">Reference proteome</keyword>
<dbReference type="GO" id="GO:0008477">
    <property type="term" value="F:purine nucleosidase activity"/>
    <property type="evidence" value="ECO:0007669"/>
    <property type="project" value="TreeGrafter"/>
</dbReference>
<dbReference type="GO" id="GO:0045437">
    <property type="term" value="F:uridine nucleosidase activity"/>
    <property type="evidence" value="ECO:0007669"/>
    <property type="project" value="UniProtKB-ARBA"/>
</dbReference>
<dbReference type="eggNOG" id="COG1957">
    <property type="taxonomic scope" value="Bacteria"/>
</dbReference>
<accession>A0A239T109</accession>
<dbReference type="AlphaFoldDB" id="A0A239T109"/>
<dbReference type="EC" id="3.2.-.-" evidence="4"/>
<evidence type="ECO:0000259" key="3">
    <source>
        <dbReference type="Pfam" id="PF01156"/>
    </source>
</evidence>
<dbReference type="GO" id="GO:0006152">
    <property type="term" value="P:purine nucleoside catabolic process"/>
    <property type="evidence" value="ECO:0007669"/>
    <property type="project" value="TreeGrafter"/>
</dbReference>
<evidence type="ECO:0000313" key="5">
    <source>
        <dbReference type="Proteomes" id="UP000215185"/>
    </source>
</evidence>
<keyword evidence="1 4" id="KW-0378">Hydrolase</keyword>
<dbReference type="PROSITE" id="PS01247">
    <property type="entry name" value="IUNH"/>
    <property type="match status" value="1"/>
</dbReference>
<sequence length="306" mass="33287">MLKKPIIIDTDPGIDDAVALALALFSKELDVKLITTVVGNVSLEKVTRNTLQLLTFYGKNIPVAAGARKPLLRQAFDASSVHGDSGLGAYRFPDFQDTNLLEQHAVVAMYNTIINSDSPVTLVPIGPLTNIALLLTMFPDIKPQIKEIILMGGAIGRGNSGIYSEFNITIDPEAADIVMSSGLTITMVPLEIGRKALVFPEDALKIKEMHAIGDMFYKLFKTYRGGSFNTGLKMYDGSAIAYLLKPELFSTQKAFVAVETKGDFTSGATIIDLQGNLGKDANVTVATDINPDEFKKWFMETIEKCV</sequence>
<dbReference type="STRING" id="1123308.GCA_000380085_01489"/>
<keyword evidence="2 4" id="KW-0326">Glycosidase</keyword>
<dbReference type="GO" id="GO:0005829">
    <property type="term" value="C:cytosol"/>
    <property type="evidence" value="ECO:0007669"/>
    <property type="project" value="TreeGrafter"/>
</dbReference>
<dbReference type="EMBL" id="LT906439">
    <property type="protein sequence ID" value="SNU90513.1"/>
    <property type="molecule type" value="Genomic_DNA"/>
</dbReference>
<evidence type="ECO:0000256" key="1">
    <source>
        <dbReference type="ARBA" id="ARBA00022801"/>
    </source>
</evidence>
<dbReference type="OrthoDB" id="9797882at2"/>
<organism evidence="4 5">
    <name type="scientific">Streptococcus merionis</name>
    <dbReference type="NCBI Taxonomy" id="400065"/>
    <lineage>
        <taxon>Bacteria</taxon>
        <taxon>Bacillati</taxon>
        <taxon>Bacillota</taxon>
        <taxon>Bacilli</taxon>
        <taxon>Lactobacillales</taxon>
        <taxon>Streptococcaceae</taxon>
        <taxon>Streptococcus</taxon>
    </lineage>
</organism>
<reference evidence="4 5" key="1">
    <citation type="submission" date="2017-06" db="EMBL/GenBank/DDBJ databases">
        <authorList>
            <consortium name="Pathogen Informatics"/>
        </authorList>
    </citation>
    <scope>NUCLEOTIDE SEQUENCE [LARGE SCALE GENOMIC DNA]</scope>
    <source>
        <strain evidence="4 5">NCTC13788</strain>
    </source>
</reference>
<dbReference type="PANTHER" id="PTHR12304:SF15">
    <property type="entry name" value="NON-SPECIFIC RIBONUCLEOSIDE HYDROLASE RIHC"/>
    <property type="match status" value="1"/>
</dbReference>
<evidence type="ECO:0000256" key="2">
    <source>
        <dbReference type="ARBA" id="ARBA00023295"/>
    </source>
</evidence>
<dbReference type="InterPro" id="IPR023186">
    <property type="entry name" value="IUNH"/>
</dbReference>
<dbReference type="KEGG" id="smen:SAMEA4412692_1896"/>
<dbReference type="InterPro" id="IPR015910">
    <property type="entry name" value="I/U_nuclsd_hydro_CS"/>
</dbReference>
<name>A0A239T109_9STRE</name>
<gene>
    <name evidence="4" type="primary">rihC</name>
    <name evidence="4" type="ORF">SAMEA4412692_01896</name>
</gene>
<dbReference type="InterPro" id="IPR001910">
    <property type="entry name" value="Inosine/uridine_hydrolase_dom"/>
</dbReference>
<proteinExistence type="predicted"/>
<dbReference type="NCBIfam" id="NF008036">
    <property type="entry name" value="PRK10768.1"/>
    <property type="match status" value="1"/>
</dbReference>
<evidence type="ECO:0000313" key="4">
    <source>
        <dbReference type="EMBL" id="SNU90513.1"/>
    </source>
</evidence>
<protein>
    <submittedName>
        <fullName evidence="4">Inosine-uridine preferring nucleoside hydrolase</fullName>
        <ecNumber evidence="4">3.2.-.-</ecNumber>
    </submittedName>
</protein>
<dbReference type="RefSeq" id="WP_018374034.1">
    <property type="nucleotide sequence ID" value="NZ_LT906439.1"/>
</dbReference>
<dbReference type="Proteomes" id="UP000215185">
    <property type="component" value="Chromosome 1"/>
</dbReference>
<dbReference type="CDD" id="cd02651">
    <property type="entry name" value="nuc_hydro_IU_UC_XIUA"/>
    <property type="match status" value="1"/>
</dbReference>
<dbReference type="Pfam" id="PF01156">
    <property type="entry name" value="IU_nuc_hydro"/>
    <property type="match status" value="1"/>
</dbReference>
<dbReference type="SUPFAM" id="SSF53590">
    <property type="entry name" value="Nucleoside hydrolase"/>
    <property type="match status" value="1"/>
</dbReference>
<dbReference type="Gene3D" id="3.90.245.10">
    <property type="entry name" value="Ribonucleoside hydrolase-like"/>
    <property type="match status" value="1"/>
</dbReference>
<dbReference type="InterPro" id="IPR036452">
    <property type="entry name" value="Ribo_hydro-like"/>
</dbReference>
<dbReference type="PANTHER" id="PTHR12304">
    <property type="entry name" value="INOSINE-URIDINE PREFERRING NUCLEOSIDE HYDROLASE"/>
    <property type="match status" value="1"/>
</dbReference>
<feature type="domain" description="Inosine/uridine-preferring nucleoside hydrolase" evidence="3">
    <location>
        <begin position="6"/>
        <end position="296"/>
    </location>
</feature>